<reference evidence="3 4" key="1">
    <citation type="submission" date="2018-07" db="EMBL/GenBank/DDBJ databases">
        <title>Chryseobacterium lacus sp. nov., isolated from lake water.</title>
        <authorList>
            <person name="Li C.-M."/>
        </authorList>
    </citation>
    <scope>NUCLEOTIDE SEQUENCE [LARGE SCALE GENOMIC DNA]</scope>
    <source>
        <strain evidence="3 4">YLOS41</strain>
    </source>
</reference>
<dbReference type="EMBL" id="QPIE01000004">
    <property type="protein sequence ID" value="RCU43028.1"/>
    <property type="molecule type" value="Genomic_DNA"/>
</dbReference>
<feature type="domain" description="HTH cro/C1-type" evidence="2">
    <location>
        <begin position="7"/>
        <end position="61"/>
    </location>
</feature>
<gene>
    <name evidence="3" type="ORF">DQ356_06235</name>
</gene>
<dbReference type="AlphaFoldDB" id="A0A368MXU8"/>
<dbReference type="SUPFAM" id="SSF47413">
    <property type="entry name" value="lambda repressor-like DNA-binding domains"/>
    <property type="match status" value="1"/>
</dbReference>
<evidence type="ECO:0000313" key="4">
    <source>
        <dbReference type="Proteomes" id="UP000252172"/>
    </source>
</evidence>
<dbReference type="PANTHER" id="PTHR46558">
    <property type="entry name" value="TRACRIPTIONAL REGULATORY PROTEIN-RELATED-RELATED"/>
    <property type="match status" value="1"/>
</dbReference>
<evidence type="ECO:0000259" key="2">
    <source>
        <dbReference type="PROSITE" id="PS50943"/>
    </source>
</evidence>
<proteinExistence type="predicted"/>
<dbReference type="InterPro" id="IPR010982">
    <property type="entry name" value="Lambda_DNA-bd_dom_sf"/>
</dbReference>
<protein>
    <submittedName>
        <fullName evidence="3">XRE family transcriptional regulator</fullName>
    </submittedName>
</protein>
<organism evidence="3 4">
    <name type="scientific">Chryseobacterium lacus</name>
    <dbReference type="NCBI Taxonomy" id="2058346"/>
    <lineage>
        <taxon>Bacteria</taxon>
        <taxon>Pseudomonadati</taxon>
        <taxon>Bacteroidota</taxon>
        <taxon>Flavobacteriia</taxon>
        <taxon>Flavobacteriales</taxon>
        <taxon>Weeksellaceae</taxon>
        <taxon>Chryseobacterium group</taxon>
        <taxon>Chryseobacterium</taxon>
    </lineage>
</organism>
<dbReference type="CDD" id="cd00093">
    <property type="entry name" value="HTH_XRE"/>
    <property type="match status" value="1"/>
</dbReference>
<sequence>MTLGTKLRNLRTDKGISMEEFATQIDISKTAVVKWEADKAKPSLDNIIKICNFYRIDIYELLENVSNVVISHNKFRKGNYVAHTNNVTVNNYTPTEIIQSILET</sequence>
<keyword evidence="4" id="KW-1185">Reference proteome</keyword>
<dbReference type="RefSeq" id="WP_114303615.1">
    <property type="nucleotide sequence ID" value="NZ_QPIE01000004.1"/>
</dbReference>
<dbReference type="Proteomes" id="UP000252172">
    <property type="component" value="Unassembled WGS sequence"/>
</dbReference>
<dbReference type="InterPro" id="IPR001387">
    <property type="entry name" value="Cro/C1-type_HTH"/>
</dbReference>
<dbReference type="PANTHER" id="PTHR46558:SF4">
    <property type="entry name" value="DNA-BIDING PHAGE PROTEIN"/>
    <property type="match status" value="1"/>
</dbReference>
<dbReference type="OrthoDB" id="959032at2"/>
<keyword evidence="1" id="KW-0238">DNA-binding</keyword>
<evidence type="ECO:0000313" key="3">
    <source>
        <dbReference type="EMBL" id="RCU43028.1"/>
    </source>
</evidence>
<name>A0A368MXU8_9FLAO</name>
<dbReference type="SMART" id="SM00530">
    <property type="entry name" value="HTH_XRE"/>
    <property type="match status" value="1"/>
</dbReference>
<dbReference type="PROSITE" id="PS50943">
    <property type="entry name" value="HTH_CROC1"/>
    <property type="match status" value="1"/>
</dbReference>
<dbReference type="Pfam" id="PF01381">
    <property type="entry name" value="HTH_3"/>
    <property type="match status" value="1"/>
</dbReference>
<comment type="caution">
    <text evidence="3">The sequence shown here is derived from an EMBL/GenBank/DDBJ whole genome shotgun (WGS) entry which is preliminary data.</text>
</comment>
<dbReference type="Gene3D" id="1.10.260.40">
    <property type="entry name" value="lambda repressor-like DNA-binding domains"/>
    <property type="match status" value="1"/>
</dbReference>
<evidence type="ECO:0000256" key="1">
    <source>
        <dbReference type="ARBA" id="ARBA00023125"/>
    </source>
</evidence>
<accession>A0A368MXU8</accession>
<dbReference type="GO" id="GO:0003677">
    <property type="term" value="F:DNA binding"/>
    <property type="evidence" value="ECO:0007669"/>
    <property type="project" value="UniProtKB-KW"/>
</dbReference>